<dbReference type="STRING" id="363999.A0A439CS08"/>
<sequence>MAKTQGLKIDLRDYAERAAWLGTPPGHRRLAISLRHSAHEETQGTEEFLAPVLTAYLTSLSTAPPPPSTRRADVCEICGHDWIRLSYHHRIPCSAHAKTIRRGWRRACDLQNAAWLCKACHRFVHCFTDHGDLARRFHTVKLLAADKVKEWADWVATVRIH</sequence>
<accession>A0A439CS08</accession>
<evidence type="ECO:0000313" key="1">
    <source>
        <dbReference type="EMBL" id="RWA04968.1"/>
    </source>
</evidence>
<protein>
    <recommendedName>
        <fullName evidence="3">HNH domain-containing protein</fullName>
    </recommendedName>
</protein>
<dbReference type="AlphaFoldDB" id="A0A439CS08"/>
<keyword evidence="2" id="KW-1185">Reference proteome</keyword>
<reference evidence="1 2" key="1">
    <citation type="submission" date="2018-12" db="EMBL/GenBank/DDBJ databases">
        <title>Draft genome sequence of Xylaria grammica IHI A82.</title>
        <authorList>
            <person name="Buettner E."/>
            <person name="Kellner H."/>
        </authorList>
    </citation>
    <scope>NUCLEOTIDE SEQUENCE [LARGE SCALE GENOMIC DNA]</scope>
    <source>
        <strain evidence="1 2">IHI A82</strain>
    </source>
</reference>
<dbReference type="PANTHER" id="PTHR37827">
    <property type="entry name" value="TUDOR DOMAIN-CONTAINING PROTEIN"/>
    <property type="match status" value="1"/>
</dbReference>
<name>A0A439CS08_9PEZI</name>
<evidence type="ECO:0008006" key="3">
    <source>
        <dbReference type="Google" id="ProtNLM"/>
    </source>
</evidence>
<dbReference type="PANTHER" id="PTHR37827:SF1">
    <property type="entry name" value="HNH DOMAIN-CONTAINING PROTEIN"/>
    <property type="match status" value="1"/>
</dbReference>
<proteinExistence type="predicted"/>
<dbReference type="EMBL" id="RYZI01000494">
    <property type="protein sequence ID" value="RWA04968.1"/>
    <property type="molecule type" value="Genomic_DNA"/>
</dbReference>
<gene>
    <name evidence="1" type="ORF">EKO27_g10138</name>
</gene>
<organism evidence="1 2">
    <name type="scientific">Xylaria grammica</name>
    <dbReference type="NCBI Taxonomy" id="363999"/>
    <lineage>
        <taxon>Eukaryota</taxon>
        <taxon>Fungi</taxon>
        <taxon>Dikarya</taxon>
        <taxon>Ascomycota</taxon>
        <taxon>Pezizomycotina</taxon>
        <taxon>Sordariomycetes</taxon>
        <taxon>Xylariomycetidae</taxon>
        <taxon>Xylariales</taxon>
        <taxon>Xylariaceae</taxon>
        <taxon>Xylaria</taxon>
    </lineage>
</organism>
<dbReference type="Proteomes" id="UP000286045">
    <property type="component" value="Unassembled WGS sequence"/>
</dbReference>
<evidence type="ECO:0000313" key="2">
    <source>
        <dbReference type="Proteomes" id="UP000286045"/>
    </source>
</evidence>
<comment type="caution">
    <text evidence="1">The sequence shown here is derived from an EMBL/GenBank/DDBJ whole genome shotgun (WGS) entry which is preliminary data.</text>
</comment>